<dbReference type="EMBL" id="DACSUM010000039">
    <property type="protein sequence ID" value="HAT3583662.1"/>
    <property type="molecule type" value="Genomic_DNA"/>
</dbReference>
<dbReference type="RefSeq" id="WP_139153734.1">
    <property type="nucleotide sequence ID" value="NZ_CABMNU010000005.1"/>
</dbReference>
<name>A0A9P3T9V3_KLUIN</name>
<reference evidence="1" key="2">
    <citation type="submission" date="2020-10" db="EMBL/GenBank/DDBJ databases">
        <authorList>
            <consortium name="NCBI Pathogen Detection Project"/>
        </authorList>
    </citation>
    <scope>NUCLEOTIDE SEQUENCE</scope>
    <source>
        <strain evidence="1">CAVp300</strain>
    </source>
</reference>
<proteinExistence type="predicted"/>
<accession>A0A9P3T9V3</accession>
<organism evidence="1 2">
    <name type="scientific">Kluyvera intermedia</name>
    <name type="common">Enterobacter intermedius</name>
    <dbReference type="NCBI Taxonomy" id="61648"/>
    <lineage>
        <taxon>Bacteria</taxon>
        <taxon>Pseudomonadati</taxon>
        <taxon>Pseudomonadota</taxon>
        <taxon>Gammaproteobacteria</taxon>
        <taxon>Enterobacterales</taxon>
        <taxon>Enterobacteriaceae</taxon>
        <taxon>Kluyvera</taxon>
    </lineage>
</organism>
<gene>
    <name evidence="1" type="ORF">I8531_004010</name>
</gene>
<dbReference type="Proteomes" id="UP000867740">
    <property type="component" value="Unassembled WGS sequence"/>
</dbReference>
<evidence type="ECO:0000313" key="1">
    <source>
        <dbReference type="EMBL" id="HAT3583662.1"/>
    </source>
</evidence>
<evidence type="ECO:0000313" key="2">
    <source>
        <dbReference type="Proteomes" id="UP000867740"/>
    </source>
</evidence>
<dbReference type="AlphaFoldDB" id="A0A9P3T9V3"/>
<comment type="caution">
    <text evidence="1">The sequence shown here is derived from an EMBL/GenBank/DDBJ whole genome shotgun (WGS) entry which is preliminary data.</text>
</comment>
<dbReference type="OrthoDB" id="9883250at2"/>
<reference evidence="1" key="1">
    <citation type="journal article" date="2018" name="Genome Biol.">
        <title>SKESA: strategic k-mer extension for scrupulous assemblies.</title>
        <authorList>
            <person name="Souvorov A."/>
            <person name="Agarwala R."/>
            <person name="Lipman D.J."/>
        </authorList>
    </citation>
    <scope>NUCLEOTIDE SEQUENCE</scope>
    <source>
        <strain evidence="1">CAVp300</strain>
    </source>
</reference>
<protein>
    <submittedName>
        <fullName evidence="1">Uncharacterized protein</fullName>
    </submittedName>
</protein>
<sequence length="83" mass="9626">MMTVKTADKATEILISEALVHLLECGAEITHDTLIHTLDDKRVNVTDRNLRMRYSRAIDEVRTHQRFSPQQRSGIGHRSYQIH</sequence>